<evidence type="ECO:0000313" key="2">
    <source>
        <dbReference type="Proteomes" id="UP001596337"/>
    </source>
</evidence>
<sequence length="245" mass="27318">MVNTPITIRTVINGREIARDDVLAWEAQRLPKAAAKIGLPAPSGDLARQRLAFADSKLALSPEQIRRRLSRDIRLSSAGSRAMTRLSRGRRAMSICELHVTGGSAAEFVRWFDDTAREDYTRSMIAANPDHFLIQTDPHGRQEVIETTGGNLLTSRFLIDYEDTSTLVTPRNPDFTIEAAGVAFIESGPVIGGVRHEFRDQAGGFYARLCVEFPRVIPSHLTAQHRWHLACEFSNWVVFAFDGLN</sequence>
<reference evidence="2" key="1">
    <citation type="journal article" date="2019" name="Int. J. Syst. Evol. Microbiol.">
        <title>The Global Catalogue of Microorganisms (GCM) 10K type strain sequencing project: providing services to taxonomists for standard genome sequencing and annotation.</title>
        <authorList>
            <consortium name="The Broad Institute Genomics Platform"/>
            <consortium name="The Broad Institute Genome Sequencing Center for Infectious Disease"/>
            <person name="Wu L."/>
            <person name="Ma J."/>
        </authorList>
    </citation>
    <scope>NUCLEOTIDE SEQUENCE [LARGE SCALE GENOMIC DNA]</scope>
    <source>
        <strain evidence="2">KCTC 32255</strain>
    </source>
</reference>
<dbReference type="RefSeq" id="WP_345394816.1">
    <property type="nucleotide sequence ID" value="NZ_BAABLA010000022.1"/>
</dbReference>
<name>A0ABW2BY56_9PSEU</name>
<proteinExistence type="predicted"/>
<accession>A0ABW2BY56</accession>
<gene>
    <name evidence="1" type="ORF">ACFQGD_08550</name>
</gene>
<dbReference type="Proteomes" id="UP001596337">
    <property type="component" value="Unassembled WGS sequence"/>
</dbReference>
<evidence type="ECO:0000313" key="1">
    <source>
        <dbReference type="EMBL" id="MFC6867197.1"/>
    </source>
</evidence>
<keyword evidence="2" id="KW-1185">Reference proteome</keyword>
<comment type="caution">
    <text evidence="1">The sequence shown here is derived from an EMBL/GenBank/DDBJ whole genome shotgun (WGS) entry which is preliminary data.</text>
</comment>
<organism evidence="1 2">
    <name type="scientific">Haloechinothrix salitolerans</name>
    <dbReference type="NCBI Taxonomy" id="926830"/>
    <lineage>
        <taxon>Bacteria</taxon>
        <taxon>Bacillati</taxon>
        <taxon>Actinomycetota</taxon>
        <taxon>Actinomycetes</taxon>
        <taxon>Pseudonocardiales</taxon>
        <taxon>Pseudonocardiaceae</taxon>
        <taxon>Haloechinothrix</taxon>
    </lineage>
</organism>
<protein>
    <submittedName>
        <fullName evidence="1">Uncharacterized protein</fullName>
    </submittedName>
</protein>
<dbReference type="EMBL" id="JBHSXX010000001">
    <property type="protein sequence ID" value="MFC6867197.1"/>
    <property type="molecule type" value="Genomic_DNA"/>
</dbReference>